<evidence type="ECO:0000259" key="9">
    <source>
        <dbReference type="Pfam" id="PF00793"/>
    </source>
</evidence>
<evidence type="ECO:0000256" key="7">
    <source>
        <dbReference type="ARBA" id="ARBA00047508"/>
    </source>
</evidence>
<keyword evidence="6 8" id="KW-0057">Aromatic amino acid biosynthesis</keyword>
<dbReference type="RefSeq" id="WP_242980189.1">
    <property type="nucleotide sequence ID" value="NZ_PTJA01000006.1"/>
</dbReference>
<dbReference type="GO" id="GO:0003849">
    <property type="term" value="F:3-deoxy-7-phosphoheptulonate synthase activity"/>
    <property type="evidence" value="ECO:0007669"/>
    <property type="project" value="UniProtKB-EC"/>
</dbReference>
<dbReference type="PIRSF" id="PIRSF001361">
    <property type="entry name" value="DAHP_synthase"/>
    <property type="match status" value="1"/>
</dbReference>
<dbReference type="InterPro" id="IPR006218">
    <property type="entry name" value="DAHP1/KDSA"/>
</dbReference>
<dbReference type="Gene3D" id="3.20.20.70">
    <property type="entry name" value="Aldolase class I"/>
    <property type="match status" value="1"/>
</dbReference>
<comment type="function">
    <text evidence="1 8">Stereospecific condensation of phosphoenolpyruvate (PEP) and D-erythrose-4-phosphate (E4P) giving rise to 3-deoxy-D-arabino-heptulosonate-7-phosphate (DAHP).</text>
</comment>
<dbReference type="SUPFAM" id="SSF51569">
    <property type="entry name" value="Aldolase"/>
    <property type="match status" value="1"/>
</dbReference>
<dbReference type="NCBIfam" id="NF009395">
    <property type="entry name" value="PRK12755.1"/>
    <property type="match status" value="1"/>
</dbReference>
<keyword evidence="4 8" id="KW-0028">Amino-acid biosynthesis</keyword>
<evidence type="ECO:0000256" key="1">
    <source>
        <dbReference type="ARBA" id="ARBA00003726"/>
    </source>
</evidence>
<comment type="caution">
    <text evidence="10">The sequence shown here is derived from an EMBL/GenBank/DDBJ whole genome shotgun (WGS) entry which is preliminary data.</text>
</comment>
<dbReference type="EC" id="2.5.1.54" evidence="8"/>
<protein>
    <recommendedName>
        <fullName evidence="8">Phospho-2-dehydro-3-deoxyheptonate aldolase</fullName>
        <ecNumber evidence="8">2.5.1.54</ecNumber>
    </recommendedName>
</protein>
<feature type="domain" description="DAHP synthetase I/KDSA" evidence="9">
    <location>
        <begin position="38"/>
        <end position="334"/>
    </location>
</feature>
<dbReference type="Proteomes" id="UP000237749">
    <property type="component" value="Unassembled WGS sequence"/>
</dbReference>
<evidence type="ECO:0000256" key="8">
    <source>
        <dbReference type="PIRNR" id="PIRNR001361"/>
    </source>
</evidence>
<gene>
    <name evidence="10" type="ORF">BXY41_10691</name>
</gene>
<dbReference type="GO" id="GO:0005737">
    <property type="term" value="C:cytoplasm"/>
    <property type="evidence" value="ECO:0007669"/>
    <property type="project" value="TreeGrafter"/>
</dbReference>
<dbReference type="EMBL" id="PTJA01000006">
    <property type="protein sequence ID" value="PPK80501.1"/>
    <property type="molecule type" value="Genomic_DNA"/>
</dbReference>
<dbReference type="PANTHER" id="PTHR21225:SF12">
    <property type="entry name" value="PHOSPHO-2-DEHYDRO-3-DEOXYHEPTONATE ALDOLASE, TYROSINE-INHIBITED"/>
    <property type="match status" value="1"/>
</dbReference>
<evidence type="ECO:0000256" key="3">
    <source>
        <dbReference type="ARBA" id="ARBA00007985"/>
    </source>
</evidence>
<evidence type="ECO:0000256" key="6">
    <source>
        <dbReference type="ARBA" id="ARBA00023141"/>
    </source>
</evidence>
<name>A0A2S6HSE3_9FIRM</name>
<evidence type="ECO:0000256" key="2">
    <source>
        <dbReference type="ARBA" id="ARBA00004688"/>
    </source>
</evidence>
<reference evidence="10 11" key="1">
    <citation type="submission" date="2018-02" db="EMBL/GenBank/DDBJ databases">
        <title>Genomic Encyclopedia of Archaeal and Bacterial Type Strains, Phase II (KMG-II): from individual species to whole genera.</title>
        <authorList>
            <person name="Goeker M."/>
        </authorList>
    </citation>
    <scope>NUCLEOTIDE SEQUENCE [LARGE SCALE GENOMIC DNA]</scope>
    <source>
        <strain evidence="10 11">DSM 3808</strain>
    </source>
</reference>
<dbReference type="Pfam" id="PF00793">
    <property type="entry name" value="DAHP_synth_1"/>
    <property type="match status" value="1"/>
</dbReference>
<keyword evidence="5 8" id="KW-0808">Transferase</keyword>
<dbReference type="InterPro" id="IPR006219">
    <property type="entry name" value="DAHP_synth_1"/>
</dbReference>
<dbReference type="NCBIfam" id="TIGR00034">
    <property type="entry name" value="aroFGH"/>
    <property type="match status" value="1"/>
</dbReference>
<comment type="pathway">
    <text evidence="2 8">Metabolic intermediate biosynthesis; chorismate biosynthesis; chorismate from D-erythrose 4-phosphate and phosphoenolpyruvate: step 1/7.</text>
</comment>
<proteinExistence type="inferred from homology"/>
<comment type="catalytic activity">
    <reaction evidence="7 8">
        <text>D-erythrose 4-phosphate + phosphoenolpyruvate + H2O = 7-phospho-2-dehydro-3-deoxy-D-arabino-heptonate + phosphate</text>
        <dbReference type="Rhea" id="RHEA:14717"/>
        <dbReference type="ChEBI" id="CHEBI:15377"/>
        <dbReference type="ChEBI" id="CHEBI:16897"/>
        <dbReference type="ChEBI" id="CHEBI:43474"/>
        <dbReference type="ChEBI" id="CHEBI:58394"/>
        <dbReference type="ChEBI" id="CHEBI:58702"/>
        <dbReference type="EC" id="2.5.1.54"/>
    </reaction>
</comment>
<dbReference type="GO" id="GO:0009423">
    <property type="term" value="P:chorismate biosynthetic process"/>
    <property type="evidence" value="ECO:0007669"/>
    <property type="project" value="UniProtKB-UniPathway"/>
</dbReference>
<keyword evidence="11" id="KW-1185">Reference proteome</keyword>
<accession>A0A2S6HSE3</accession>
<evidence type="ECO:0000313" key="10">
    <source>
        <dbReference type="EMBL" id="PPK80501.1"/>
    </source>
</evidence>
<dbReference type="GO" id="GO:0008652">
    <property type="term" value="P:amino acid biosynthetic process"/>
    <property type="evidence" value="ECO:0007669"/>
    <property type="project" value="UniProtKB-KW"/>
</dbReference>
<dbReference type="UniPathway" id="UPA00053">
    <property type="reaction ID" value="UER00084"/>
</dbReference>
<evidence type="ECO:0000313" key="11">
    <source>
        <dbReference type="Proteomes" id="UP000237749"/>
    </source>
</evidence>
<evidence type="ECO:0000256" key="4">
    <source>
        <dbReference type="ARBA" id="ARBA00022605"/>
    </source>
</evidence>
<dbReference type="AlphaFoldDB" id="A0A2S6HSE3"/>
<comment type="similarity">
    <text evidence="3 8">Belongs to the class-I DAHP synthase family.</text>
</comment>
<sequence length="342" mass="38830">MSFKPLHNMPSPEQLREECPVSCKLAARKLERDRELAAVIQNQTNKFLVIVGPCSASNEDAVCDYASRLSKVNQKLNQKLFIIPRIYTAKPRTNGYGYKGILHYPETSTHSDLVKGLRAARNLHLRVAGESGLTTADELLYPEAFAYFQDIVSYLAIGARSVEDQQHRFVSSGVDCPVGMKNPTNGNPDTLFYSIFAAQHGHKFIYRDREVKSSGNPLAHAIIRGYENIMGEYVPNYQYEQLLKIGERYREQKLKNPFIICDVNHANSGKDYSREPMIIYDVLESRRRSEEIRMIVRGVMIESFIEAGRQEISGTVYGKSVTDGCLGWNETEELLHYIAEHV</sequence>
<dbReference type="InterPro" id="IPR013785">
    <property type="entry name" value="Aldolase_TIM"/>
</dbReference>
<organism evidence="10 11">
    <name type="scientific">Lacrimispora xylanisolvens</name>
    <dbReference type="NCBI Taxonomy" id="384636"/>
    <lineage>
        <taxon>Bacteria</taxon>
        <taxon>Bacillati</taxon>
        <taxon>Bacillota</taxon>
        <taxon>Clostridia</taxon>
        <taxon>Lachnospirales</taxon>
        <taxon>Lachnospiraceae</taxon>
        <taxon>Lacrimispora</taxon>
    </lineage>
</organism>
<evidence type="ECO:0000256" key="5">
    <source>
        <dbReference type="ARBA" id="ARBA00022679"/>
    </source>
</evidence>
<dbReference type="GO" id="GO:0009073">
    <property type="term" value="P:aromatic amino acid family biosynthetic process"/>
    <property type="evidence" value="ECO:0007669"/>
    <property type="project" value="UniProtKB-KW"/>
</dbReference>
<dbReference type="PANTHER" id="PTHR21225">
    <property type="entry name" value="PHOSPHO-2-DEHYDRO-3-DEOXYHEPTONATE ALDOLASE DAHP SYNTHETASE"/>
    <property type="match status" value="1"/>
</dbReference>